<comment type="caution">
    <text evidence="1">The sequence shown here is derived from an EMBL/GenBank/DDBJ whole genome shotgun (WGS) entry which is preliminary data.</text>
</comment>
<dbReference type="EMBL" id="JBBKAJ010000022">
    <property type="protein sequence ID" value="MEJ8639445.1"/>
    <property type="molecule type" value="Genomic_DNA"/>
</dbReference>
<keyword evidence="2" id="KW-1185">Reference proteome</keyword>
<protein>
    <submittedName>
        <fullName evidence="1">Uncharacterized protein</fullName>
    </submittedName>
</protein>
<gene>
    <name evidence="1" type="ORF">WKI67_39495</name>
</gene>
<dbReference type="Proteomes" id="UP001377168">
    <property type="component" value="Unassembled WGS sequence"/>
</dbReference>
<reference evidence="1" key="1">
    <citation type="submission" date="2024-03" db="EMBL/GenBank/DDBJ databases">
        <title>Novel Streptomyces species of biotechnological and ecological value are a feature of Machair soil.</title>
        <authorList>
            <person name="Prole J.R."/>
            <person name="Goodfellow M."/>
            <person name="Allenby N."/>
            <person name="Ward A.C."/>
        </authorList>
    </citation>
    <scope>NUCLEOTIDE SEQUENCE</scope>
    <source>
        <strain evidence="1">MS2.AVA.5</strain>
    </source>
</reference>
<evidence type="ECO:0000313" key="1">
    <source>
        <dbReference type="EMBL" id="MEJ8639445.1"/>
    </source>
</evidence>
<accession>A0ACC6Q797</accession>
<proteinExistence type="predicted"/>
<sequence length="98" mass="10158">MNPTSRSSPAALLAVNGLLAAVTVLIALVIALEDDLGTPAFLILITADLLAVLGMGVLIGKVSRDAAASGEAAELRHDLRTLDALEPLRTEANDSKQR</sequence>
<evidence type="ECO:0000313" key="2">
    <source>
        <dbReference type="Proteomes" id="UP001377168"/>
    </source>
</evidence>
<name>A0ACC6Q797_9ACTN</name>
<organism evidence="1 2">
    <name type="scientific">Streptomyces achmelvichensis</name>
    <dbReference type="NCBI Taxonomy" id="3134111"/>
    <lineage>
        <taxon>Bacteria</taxon>
        <taxon>Bacillati</taxon>
        <taxon>Actinomycetota</taxon>
        <taxon>Actinomycetes</taxon>
        <taxon>Kitasatosporales</taxon>
        <taxon>Streptomycetaceae</taxon>
        <taxon>Streptomyces</taxon>
    </lineage>
</organism>